<dbReference type="Proteomes" id="UP000639274">
    <property type="component" value="Chromosome"/>
</dbReference>
<dbReference type="KEGG" id="lsf:I8J32_017390"/>
<proteinExistence type="predicted"/>
<dbReference type="InterPro" id="IPR021457">
    <property type="entry name" value="DUF3108"/>
</dbReference>
<gene>
    <name evidence="2" type="ORF">I8J32_017390</name>
</gene>
<organism evidence="2 3">
    <name type="scientific">Agrilutibacter solisilvae</name>
    <dbReference type="NCBI Taxonomy" id="2763317"/>
    <lineage>
        <taxon>Bacteria</taxon>
        <taxon>Pseudomonadati</taxon>
        <taxon>Pseudomonadota</taxon>
        <taxon>Gammaproteobacteria</taxon>
        <taxon>Lysobacterales</taxon>
        <taxon>Lysobacteraceae</taxon>
        <taxon>Agrilutibacter</taxon>
    </lineage>
</organism>
<keyword evidence="1" id="KW-0732">Signal</keyword>
<feature type="chain" id="PRO_5037606911" evidence="1">
    <location>
        <begin position="28"/>
        <end position="232"/>
    </location>
</feature>
<dbReference type="AlphaFoldDB" id="A0A974Y0W7"/>
<name>A0A974Y0W7_9GAMM</name>
<evidence type="ECO:0000313" key="2">
    <source>
        <dbReference type="EMBL" id="QSX78390.1"/>
    </source>
</evidence>
<reference evidence="2 3" key="1">
    <citation type="submission" date="2021-03" db="EMBL/GenBank/DDBJ databases">
        <title>Lysobacter sp. nov. isolated from soil of gangwondo yeongwol, south Korea.</title>
        <authorList>
            <person name="Kim K.R."/>
            <person name="Kim K.H."/>
            <person name="Jeon C.O."/>
        </authorList>
    </citation>
    <scope>NUCLEOTIDE SEQUENCE [LARGE SCALE GENOMIC DNA]</scope>
    <source>
        <strain evidence="2 3">R19</strain>
    </source>
</reference>
<feature type="signal peptide" evidence="1">
    <location>
        <begin position="1"/>
        <end position="27"/>
    </location>
</feature>
<accession>A0A974Y0W7</accession>
<sequence length="232" mass="25337">MSMNRPNKFLARTLLASVALLSGAAAAAGDITPFTAEYQANYMGMQGNGRMTLASTGGNKWRYSLDIGGSMAALNQTTVFESNGGQLRPLSNSDTSAVLIKRKQKNATYDWAKGEARWTGDVKPERAGPVKLQSGDLDAMLINLAISRDAAAGKPLRYRMVDDGRVKQLNYQVSGKETISVGGKSQEATRITRTDGDKQEVLWLVDDLPVPARILRRKDGKDEMDLRLKSLR</sequence>
<protein>
    <submittedName>
        <fullName evidence="2">DUF3108 domain-containing protein</fullName>
    </submittedName>
</protein>
<dbReference type="EMBL" id="CP071518">
    <property type="protein sequence ID" value="QSX78390.1"/>
    <property type="molecule type" value="Genomic_DNA"/>
</dbReference>
<keyword evidence="3" id="KW-1185">Reference proteome</keyword>
<dbReference type="Pfam" id="PF11306">
    <property type="entry name" value="DUF3108"/>
    <property type="match status" value="1"/>
</dbReference>
<evidence type="ECO:0000256" key="1">
    <source>
        <dbReference type="SAM" id="SignalP"/>
    </source>
</evidence>
<evidence type="ECO:0000313" key="3">
    <source>
        <dbReference type="Proteomes" id="UP000639274"/>
    </source>
</evidence>